<dbReference type="InterPro" id="IPR012337">
    <property type="entry name" value="RNaseH-like_sf"/>
</dbReference>
<dbReference type="PANTHER" id="PTHR46481:SF10">
    <property type="entry name" value="ZINC FINGER BED DOMAIN-CONTAINING PROTEIN 39"/>
    <property type="match status" value="1"/>
</dbReference>
<comment type="subcellular location">
    <subcellularLocation>
        <location evidence="1">Nucleus</location>
    </subcellularLocation>
</comment>
<dbReference type="SUPFAM" id="SSF53098">
    <property type="entry name" value="Ribonuclease H-like"/>
    <property type="match status" value="1"/>
</dbReference>
<sequence>IFCITTDNASSNSTFVQCLTDYCDSNGLDFKLDNWIRCLAHVINLSVKEALKNFKPLLAKVLRIFTYWKAKDLKFCMKIVTAP</sequence>
<comment type="caution">
    <text evidence="6">The sequence shown here is derived from an EMBL/GenBank/DDBJ whole genome shotgun (WGS) entry which is preliminary data.</text>
</comment>
<name>A0A164GD08_9CRUS</name>
<accession>A0A164GD08</accession>
<protein>
    <submittedName>
        <fullName evidence="6">Uncharacterized protein</fullName>
    </submittedName>
</protein>
<evidence type="ECO:0000256" key="4">
    <source>
        <dbReference type="ARBA" id="ARBA00022833"/>
    </source>
</evidence>
<evidence type="ECO:0000313" key="6">
    <source>
        <dbReference type="EMBL" id="KZR98811.1"/>
    </source>
</evidence>
<keyword evidence="4" id="KW-0862">Zinc</keyword>
<dbReference type="Proteomes" id="UP000076858">
    <property type="component" value="Unassembled WGS sequence"/>
</dbReference>
<dbReference type="GO" id="GO:0005634">
    <property type="term" value="C:nucleus"/>
    <property type="evidence" value="ECO:0007669"/>
    <property type="project" value="UniProtKB-SubCell"/>
</dbReference>
<keyword evidence="5" id="KW-0539">Nucleus</keyword>
<dbReference type="EMBL" id="LRGB01015746">
    <property type="protein sequence ID" value="KZR98811.1"/>
    <property type="molecule type" value="Genomic_DNA"/>
</dbReference>
<feature type="non-terminal residue" evidence="6">
    <location>
        <position position="1"/>
    </location>
</feature>
<dbReference type="GO" id="GO:0008270">
    <property type="term" value="F:zinc ion binding"/>
    <property type="evidence" value="ECO:0007669"/>
    <property type="project" value="UniProtKB-KW"/>
</dbReference>
<keyword evidence="7" id="KW-1185">Reference proteome</keyword>
<evidence type="ECO:0000313" key="7">
    <source>
        <dbReference type="Proteomes" id="UP000076858"/>
    </source>
</evidence>
<evidence type="ECO:0000256" key="2">
    <source>
        <dbReference type="ARBA" id="ARBA00022723"/>
    </source>
</evidence>
<evidence type="ECO:0000256" key="3">
    <source>
        <dbReference type="ARBA" id="ARBA00022771"/>
    </source>
</evidence>
<dbReference type="PANTHER" id="PTHR46481">
    <property type="entry name" value="ZINC FINGER BED DOMAIN-CONTAINING PROTEIN 4"/>
    <property type="match status" value="1"/>
</dbReference>
<evidence type="ECO:0000256" key="5">
    <source>
        <dbReference type="ARBA" id="ARBA00023242"/>
    </source>
</evidence>
<proteinExistence type="predicted"/>
<organism evidence="6 7">
    <name type="scientific">Daphnia magna</name>
    <dbReference type="NCBI Taxonomy" id="35525"/>
    <lineage>
        <taxon>Eukaryota</taxon>
        <taxon>Metazoa</taxon>
        <taxon>Ecdysozoa</taxon>
        <taxon>Arthropoda</taxon>
        <taxon>Crustacea</taxon>
        <taxon>Branchiopoda</taxon>
        <taxon>Diplostraca</taxon>
        <taxon>Cladocera</taxon>
        <taxon>Anomopoda</taxon>
        <taxon>Daphniidae</taxon>
        <taxon>Daphnia</taxon>
    </lineage>
</organism>
<gene>
    <name evidence="6" type="ORF">APZ42_005599</name>
</gene>
<evidence type="ECO:0000256" key="1">
    <source>
        <dbReference type="ARBA" id="ARBA00004123"/>
    </source>
</evidence>
<reference evidence="6 7" key="1">
    <citation type="submission" date="2016-03" db="EMBL/GenBank/DDBJ databases">
        <title>EvidentialGene: Evidence-directed Construction of Genes on Genomes.</title>
        <authorList>
            <person name="Gilbert D.G."/>
            <person name="Choi J.-H."/>
            <person name="Mockaitis K."/>
            <person name="Colbourne J."/>
            <person name="Pfrender M."/>
        </authorList>
    </citation>
    <scope>NUCLEOTIDE SEQUENCE [LARGE SCALE GENOMIC DNA]</scope>
    <source>
        <strain evidence="6 7">Xinb3</strain>
        <tissue evidence="6">Complete organism</tissue>
    </source>
</reference>
<keyword evidence="3" id="KW-0863">Zinc-finger</keyword>
<keyword evidence="2" id="KW-0479">Metal-binding</keyword>
<dbReference type="AlphaFoldDB" id="A0A164GD08"/>
<dbReference type="InterPro" id="IPR052035">
    <property type="entry name" value="ZnF_BED_domain_contain"/>
</dbReference>